<organism evidence="2 3">
    <name type="scientific">Cyprinodon variegatus</name>
    <name type="common">Sheepshead minnow</name>
    <dbReference type="NCBI Taxonomy" id="28743"/>
    <lineage>
        <taxon>Eukaryota</taxon>
        <taxon>Metazoa</taxon>
        <taxon>Chordata</taxon>
        <taxon>Craniata</taxon>
        <taxon>Vertebrata</taxon>
        <taxon>Euteleostomi</taxon>
        <taxon>Actinopterygii</taxon>
        <taxon>Neopterygii</taxon>
        <taxon>Teleostei</taxon>
        <taxon>Neoteleostei</taxon>
        <taxon>Acanthomorphata</taxon>
        <taxon>Ovalentaria</taxon>
        <taxon>Atherinomorphae</taxon>
        <taxon>Cyprinodontiformes</taxon>
        <taxon>Cyprinodontidae</taxon>
        <taxon>Cyprinodon</taxon>
    </lineage>
</organism>
<protein>
    <submittedName>
        <fullName evidence="2">Uncharacterized protein</fullName>
    </submittedName>
</protein>
<name>A0A3Q2E009_CYPVA</name>
<feature type="compositionally biased region" description="Polar residues" evidence="1">
    <location>
        <begin position="184"/>
        <end position="197"/>
    </location>
</feature>
<evidence type="ECO:0000313" key="3">
    <source>
        <dbReference type="Proteomes" id="UP000265020"/>
    </source>
</evidence>
<dbReference type="OMA" id="QAVQHTS"/>
<reference evidence="2" key="2">
    <citation type="submission" date="2025-09" db="UniProtKB">
        <authorList>
            <consortium name="Ensembl"/>
        </authorList>
    </citation>
    <scope>IDENTIFICATION</scope>
</reference>
<dbReference type="GeneTree" id="ENSGT00940000178133"/>
<dbReference type="Ensembl" id="ENSCVAT00000001671.1">
    <property type="protein sequence ID" value="ENSCVAP00000025427.1"/>
    <property type="gene ID" value="ENSCVAG00000010210.1"/>
</dbReference>
<feature type="compositionally biased region" description="Pro residues" evidence="1">
    <location>
        <begin position="1"/>
        <end position="11"/>
    </location>
</feature>
<evidence type="ECO:0000313" key="2">
    <source>
        <dbReference type="Ensembl" id="ENSCVAP00000025427.1"/>
    </source>
</evidence>
<dbReference type="Proteomes" id="UP000265020">
    <property type="component" value="Unassembled WGS sequence"/>
</dbReference>
<sequence>MTKLPPLPVCRPQPYRSLKEVEETSGSAVDSLDPSAIGNITIPRPQGRKTPELGAVLAPPAVQSRSKAVGSREGRAAPGREEFRQALSMSSEGQQALEDSADLIRLLDPLNSPPPFPLHHPHVSLNPFAQSVQHYSPSVCGNPFSVAYGPPPASFMHTSFSALPGIHRQLSPCSSSHGLAQTAAASLPQTSDSSHALSSPLDAAMKPLQAQGPAQKAKDPFGDLLSMATPVLPQKKKAEDPRRKWETFD</sequence>
<dbReference type="STRING" id="28743.ENSCVAP00000025427"/>
<keyword evidence="3" id="KW-1185">Reference proteome</keyword>
<reference evidence="2" key="1">
    <citation type="submission" date="2025-08" db="UniProtKB">
        <authorList>
            <consortium name="Ensembl"/>
        </authorList>
    </citation>
    <scope>IDENTIFICATION</scope>
</reference>
<feature type="compositionally biased region" description="Basic and acidic residues" evidence="1">
    <location>
        <begin position="236"/>
        <end position="249"/>
    </location>
</feature>
<dbReference type="AlphaFoldDB" id="A0A3Q2E009"/>
<feature type="region of interest" description="Disordered" evidence="1">
    <location>
        <begin position="184"/>
        <end position="249"/>
    </location>
</feature>
<proteinExistence type="predicted"/>
<accession>A0A3Q2E009</accession>
<feature type="region of interest" description="Disordered" evidence="1">
    <location>
        <begin position="1"/>
        <end position="99"/>
    </location>
</feature>
<evidence type="ECO:0000256" key="1">
    <source>
        <dbReference type="SAM" id="MobiDB-lite"/>
    </source>
</evidence>
<feature type="compositionally biased region" description="Basic and acidic residues" evidence="1">
    <location>
        <begin position="70"/>
        <end position="84"/>
    </location>
</feature>